<feature type="transmembrane region" description="Helical" evidence="7">
    <location>
        <begin position="124"/>
        <end position="147"/>
    </location>
</feature>
<feature type="transmembrane region" description="Helical" evidence="7">
    <location>
        <begin position="91"/>
        <end position="112"/>
    </location>
</feature>
<sequence>MSLKKNDTLPVGIRHRSLRKRFLSSWQLLILLVPGLIWYLMFCYKPMIGLRMAFYDYNIFRGFEGSTFVGLENFRIYMQGPDFWRTIKNTLLIAVWQMVICFPAPILLAIIITEMKGTVIKKTLQTATFLPYFISTVVVCGMVVNFLSPSTGIINKFIELFGGEATYFMVYPQYFRPIYTIMTLWQTAGFNAVVYIAALMGIDPELYEAALVDGAGRFQRIWHITLPGIIPTVVTMFVMNIGKMVKVGYESILLLYQPSTYSTADVISTYSFRMGIQNGDYGIATAAGLFEALIALILVVFANRLSKKLTETSLW</sequence>
<feature type="transmembrane region" description="Helical" evidence="7">
    <location>
        <begin position="221"/>
        <end position="241"/>
    </location>
</feature>
<gene>
    <name evidence="9" type="ORF">IAC42_06125</name>
</gene>
<evidence type="ECO:0000313" key="9">
    <source>
        <dbReference type="EMBL" id="MBO8443320.1"/>
    </source>
</evidence>
<dbReference type="InterPro" id="IPR050809">
    <property type="entry name" value="UgpAE/MalFG_permease"/>
</dbReference>
<dbReference type="SUPFAM" id="SSF161098">
    <property type="entry name" value="MetI-like"/>
    <property type="match status" value="1"/>
</dbReference>
<proteinExistence type="inferred from homology"/>
<dbReference type="PANTHER" id="PTHR43227:SF11">
    <property type="entry name" value="BLL4140 PROTEIN"/>
    <property type="match status" value="1"/>
</dbReference>
<evidence type="ECO:0000256" key="7">
    <source>
        <dbReference type="RuleBase" id="RU363032"/>
    </source>
</evidence>
<keyword evidence="6 7" id="KW-0472">Membrane</keyword>
<evidence type="ECO:0000256" key="3">
    <source>
        <dbReference type="ARBA" id="ARBA00022475"/>
    </source>
</evidence>
<keyword evidence="5 7" id="KW-1133">Transmembrane helix</keyword>
<dbReference type="Proteomes" id="UP000823633">
    <property type="component" value="Unassembled WGS sequence"/>
</dbReference>
<accession>A0A9D9EAQ2</accession>
<organism evidence="9 10">
    <name type="scientific">Candidatus Aphodenecus pullistercoris</name>
    <dbReference type="NCBI Taxonomy" id="2840669"/>
    <lineage>
        <taxon>Bacteria</taxon>
        <taxon>Pseudomonadati</taxon>
        <taxon>Spirochaetota</taxon>
        <taxon>Spirochaetia</taxon>
        <taxon>Spirochaetales</taxon>
        <taxon>Candidatus Aphodenecus</taxon>
    </lineage>
</organism>
<dbReference type="Pfam" id="PF00528">
    <property type="entry name" value="BPD_transp_1"/>
    <property type="match status" value="1"/>
</dbReference>
<keyword evidence="3" id="KW-1003">Cell membrane</keyword>
<reference evidence="9" key="2">
    <citation type="journal article" date="2021" name="PeerJ">
        <title>Extensive microbial diversity within the chicken gut microbiome revealed by metagenomics and culture.</title>
        <authorList>
            <person name="Gilroy R."/>
            <person name="Ravi A."/>
            <person name="Getino M."/>
            <person name="Pursley I."/>
            <person name="Horton D.L."/>
            <person name="Alikhan N.F."/>
            <person name="Baker D."/>
            <person name="Gharbi K."/>
            <person name="Hall N."/>
            <person name="Watson M."/>
            <person name="Adriaenssens E.M."/>
            <person name="Foster-Nyarko E."/>
            <person name="Jarju S."/>
            <person name="Secka A."/>
            <person name="Antonio M."/>
            <person name="Oren A."/>
            <person name="Chaudhuri R.R."/>
            <person name="La Ragione R."/>
            <person name="Hildebrand F."/>
            <person name="Pallen M.J."/>
        </authorList>
    </citation>
    <scope>NUCLEOTIDE SEQUENCE</scope>
    <source>
        <strain evidence="9">11167</strain>
    </source>
</reference>
<feature type="transmembrane region" description="Helical" evidence="7">
    <location>
        <begin position="281"/>
        <end position="302"/>
    </location>
</feature>
<comment type="similarity">
    <text evidence="7">Belongs to the binding-protein-dependent transport system permease family.</text>
</comment>
<dbReference type="CDD" id="cd06261">
    <property type="entry name" value="TM_PBP2"/>
    <property type="match status" value="1"/>
</dbReference>
<evidence type="ECO:0000256" key="4">
    <source>
        <dbReference type="ARBA" id="ARBA00022692"/>
    </source>
</evidence>
<dbReference type="InterPro" id="IPR035906">
    <property type="entry name" value="MetI-like_sf"/>
</dbReference>
<dbReference type="InterPro" id="IPR000515">
    <property type="entry name" value="MetI-like"/>
</dbReference>
<keyword evidence="2 7" id="KW-0813">Transport</keyword>
<evidence type="ECO:0000256" key="6">
    <source>
        <dbReference type="ARBA" id="ARBA00023136"/>
    </source>
</evidence>
<dbReference type="EMBL" id="JADIMU010000040">
    <property type="protein sequence ID" value="MBO8443320.1"/>
    <property type="molecule type" value="Genomic_DNA"/>
</dbReference>
<evidence type="ECO:0000256" key="2">
    <source>
        <dbReference type="ARBA" id="ARBA00022448"/>
    </source>
</evidence>
<evidence type="ECO:0000256" key="1">
    <source>
        <dbReference type="ARBA" id="ARBA00004651"/>
    </source>
</evidence>
<keyword evidence="4 7" id="KW-0812">Transmembrane</keyword>
<comment type="subcellular location">
    <subcellularLocation>
        <location evidence="1 7">Cell membrane</location>
        <topology evidence="1 7">Multi-pass membrane protein</topology>
    </subcellularLocation>
</comment>
<protein>
    <submittedName>
        <fullName evidence="9">Sugar ABC transporter permease</fullName>
    </submittedName>
</protein>
<dbReference type="Gene3D" id="1.10.3720.10">
    <property type="entry name" value="MetI-like"/>
    <property type="match status" value="1"/>
</dbReference>
<evidence type="ECO:0000313" key="10">
    <source>
        <dbReference type="Proteomes" id="UP000823633"/>
    </source>
</evidence>
<dbReference type="GO" id="GO:0005886">
    <property type="term" value="C:plasma membrane"/>
    <property type="evidence" value="ECO:0007669"/>
    <property type="project" value="UniProtKB-SubCell"/>
</dbReference>
<reference evidence="9" key="1">
    <citation type="submission" date="2020-10" db="EMBL/GenBank/DDBJ databases">
        <authorList>
            <person name="Gilroy R."/>
        </authorList>
    </citation>
    <scope>NUCLEOTIDE SEQUENCE</scope>
    <source>
        <strain evidence="9">11167</strain>
    </source>
</reference>
<comment type="caution">
    <text evidence="9">The sequence shown here is derived from an EMBL/GenBank/DDBJ whole genome shotgun (WGS) entry which is preliminary data.</text>
</comment>
<dbReference type="PANTHER" id="PTHR43227">
    <property type="entry name" value="BLL4140 PROTEIN"/>
    <property type="match status" value="1"/>
</dbReference>
<feature type="domain" description="ABC transmembrane type-1" evidence="8">
    <location>
        <begin position="87"/>
        <end position="302"/>
    </location>
</feature>
<feature type="transmembrane region" description="Helical" evidence="7">
    <location>
        <begin position="178"/>
        <end position="200"/>
    </location>
</feature>
<name>A0A9D9EAQ2_9SPIR</name>
<dbReference type="AlphaFoldDB" id="A0A9D9EAQ2"/>
<evidence type="ECO:0000256" key="5">
    <source>
        <dbReference type="ARBA" id="ARBA00022989"/>
    </source>
</evidence>
<evidence type="ECO:0000259" key="8">
    <source>
        <dbReference type="PROSITE" id="PS50928"/>
    </source>
</evidence>
<feature type="transmembrane region" description="Helical" evidence="7">
    <location>
        <begin position="21"/>
        <end position="42"/>
    </location>
</feature>
<dbReference type="GO" id="GO:0055085">
    <property type="term" value="P:transmembrane transport"/>
    <property type="evidence" value="ECO:0007669"/>
    <property type="project" value="InterPro"/>
</dbReference>
<dbReference type="PROSITE" id="PS50928">
    <property type="entry name" value="ABC_TM1"/>
    <property type="match status" value="1"/>
</dbReference>